<evidence type="ECO:0000313" key="2">
    <source>
        <dbReference type="Proteomes" id="UP000664417"/>
    </source>
</evidence>
<proteinExistence type="predicted"/>
<comment type="caution">
    <text evidence="1">The sequence shown here is derived from an EMBL/GenBank/DDBJ whole genome shotgun (WGS) entry which is preliminary data.</text>
</comment>
<keyword evidence="2" id="KW-1185">Reference proteome</keyword>
<organism evidence="1 2">
    <name type="scientific">Acanthopleuribacter pedis</name>
    <dbReference type="NCBI Taxonomy" id="442870"/>
    <lineage>
        <taxon>Bacteria</taxon>
        <taxon>Pseudomonadati</taxon>
        <taxon>Acidobacteriota</taxon>
        <taxon>Holophagae</taxon>
        <taxon>Acanthopleuribacterales</taxon>
        <taxon>Acanthopleuribacteraceae</taxon>
        <taxon>Acanthopleuribacter</taxon>
    </lineage>
</organism>
<dbReference type="AlphaFoldDB" id="A0A8J7QCZ8"/>
<dbReference type="RefSeq" id="WP_207863629.1">
    <property type="nucleotide sequence ID" value="NZ_JAFREP010000074.1"/>
</dbReference>
<sequence>MNNFNTFFADVEIDWMNLENETGLKPATLASMAGVTSSMWSQVKSGNRNLGINARFRLMLNLAKHFNFEGQSDVLISADATVTSFANQILEKYRVS</sequence>
<evidence type="ECO:0000313" key="1">
    <source>
        <dbReference type="EMBL" id="MBO1323476.1"/>
    </source>
</evidence>
<dbReference type="EMBL" id="JAFREP010000074">
    <property type="protein sequence ID" value="MBO1323476.1"/>
    <property type="molecule type" value="Genomic_DNA"/>
</dbReference>
<dbReference type="Proteomes" id="UP000664417">
    <property type="component" value="Unassembled WGS sequence"/>
</dbReference>
<gene>
    <name evidence="1" type="ORF">J3U88_33725</name>
</gene>
<reference evidence="1" key="1">
    <citation type="submission" date="2021-03" db="EMBL/GenBank/DDBJ databases">
        <authorList>
            <person name="Wang G."/>
        </authorList>
    </citation>
    <scope>NUCLEOTIDE SEQUENCE</scope>
    <source>
        <strain evidence="1">KCTC 12899</strain>
    </source>
</reference>
<protein>
    <submittedName>
        <fullName evidence="1">Uncharacterized protein</fullName>
    </submittedName>
</protein>
<accession>A0A8J7QCZ8</accession>
<name>A0A8J7QCZ8_9BACT</name>